<evidence type="ECO:0000313" key="2">
    <source>
        <dbReference type="Ensembl" id="ENSPMGP00000011988.1"/>
    </source>
</evidence>
<evidence type="ECO:0000259" key="1">
    <source>
        <dbReference type="Pfam" id="PF24923"/>
    </source>
</evidence>
<dbReference type="InterPro" id="IPR038752">
    <property type="entry name" value="IQCH"/>
</dbReference>
<protein>
    <recommendedName>
        <fullName evidence="1">IQCH-like ATP-grasp domain-containing protein</fullName>
    </recommendedName>
</protein>
<dbReference type="PROSITE" id="PS50096">
    <property type="entry name" value="IQ"/>
    <property type="match status" value="1"/>
</dbReference>
<accession>A0A3B4A4K5</accession>
<dbReference type="Pfam" id="PF24923">
    <property type="entry name" value="ATP-grasp_IQCH"/>
    <property type="match status" value="1"/>
</dbReference>
<keyword evidence="3" id="KW-1185">Reference proteome</keyword>
<dbReference type="InterPro" id="IPR056855">
    <property type="entry name" value="ATP-grasp_IQCH"/>
</dbReference>
<evidence type="ECO:0000313" key="3">
    <source>
        <dbReference type="Proteomes" id="UP000261520"/>
    </source>
</evidence>
<proteinExistence type="predicted"/>
<dbReference type="Ensembl" id="ENSPMGT00000012792.1">
    <property type="protein sequence ID" value="ENSPMGP00000011988.1"/>
    <property type="gene ID" value="ENSPMGG00000009907.1"/>
</dbReference>
<name>A0A3B4A4K5_9GOBI</name>
<dbReference type="Proteomes" id="UP000261520">
    <property type="component" value="Unplaced"/>
</dbReference>
<dbReference type="AlphaFoldDB" id="A0A3B4A4K5"/>
<dbReference type="PANTHER" id="PTHR14465">
    <property type="entry name" value="IQ DOMAIN-CONTAINING PROTEIN H"/>
    <property type="match status" value="1"/>
</dbReference>
<feature type="domain" description="IQCH-like ATP-grasp" evidence="1">
    <location>
        <begin position="393"/>
        <end position="647"/>
    </location>
</feature>
<organism evidence="2 3">
    <name type="scientific">Periophthalmus magnuspinnatus</name>
    <dbReference type="NCBI Taxonomy" id="409849"/>
    <lineage>
        <taxon>Eukaryota</taxon>
        <taxon>Metazoa</taxon>
        <taxon>Chordata</taxon>
        <taxon>Craniata</taxon>
        <taxon>Vertebrata</taxon>
        <taxon>Euteleostomi</taxon>
        <taxon>Actinopterygii</taxon>
        <taxon>Neopterygii</taxon>
        <taxon>Teleostei</taxon>
        <taxon>Neoteleostei</taxon>
        <taxon>Acanthomorphata</taxon>
        <taxon>Gobiaria</taxon>
        <taxon>Gobiiformes</taxon>
        <taxon>Gobioidei</taxon>
        <taxon>Gobiidae</taxon>
        <taxon>Oxudercinae</taxon>
        <taxon>Periophthalmus</taxon>
    </lineage>
</organism>
<reference evidence="2" key="2">
    <citation type="submission" date="2025-09" db="UniProtKB">
        <authorList>
            <consortium name="Ensembl"/>
        </authorList>
    </citation>
    <scope>IDENTIFICATION</scope>
</reference>
<dbReference type="PANTHER" id="PTHR14465:SF0">
    <property type="entry name" value="IQ DOMAIN-CONTAINING PROTEIN H"/>
    <property type="match status" value="1"/>
</dbReference>
<reference evidence="2" key="1">
    <citation type="submission" date="2025-08" db="UniProtKB">
        <authorList>
            <consortium name="Ensembl"/>
        </authorList>
    </citation>
    <scope>IDENTIFICATION</scope>
</reference>
<sequence length="760" mass="85675">RQLKWDFQKHSDTGLGKTLDFKEMETAIDKSENEMKVTVYFFYCNKTQKHRSTSLAEEPENECKLTFTIKQGHINPSDKDLIVFKRSSGLCWSSVEQALRPLCQLLQAYAVPMAVVKAEQLVKLAQRWNGEWEGAPPVSSLISVLYNQGKVLDVLSRPGQRFKGEGGAKAAAVHIQSCWRRYTARSAYLRYCRCKWAVGTISLSWLMHTQLCRVKKALQARRFSHLENQRCRAQHLAANWNYIQGSKRTIIHIPSLGRSHPASALPPCLSWPSALIYENVEVIYVCPMHLKEDMKQYYSSLLKSNRPQEESLAETLDTSLSKTQFIMLTPEAVDYFPNHSMCLSSLLKYSPHTLQRIRRLVQGKHSYIVPGVAHVDDLAVADELGVPLMGPEPAVSQLYGTKSGARKIFRAAGVEMPPGAEDLYSLEQLHERLAELMVQHLDVTLWLFKMDSELGGSALCDVSHMKSYAWALNLYQRYGPDTWRMVAQFLKEIPEWLSSHAHPANTSEHWAGFLQTFLRQGGVVEARPPSHSPSCVTVDLLLEPGGHISMLSCGDLLQSPCGLKVLGSSVPQTSLCSDTLQWIYTLVGQACLEKGIVGHVSVDMVSFIHHTSKQHKVWALDLHLSYSDHLAMTQMLLYSTQGTLSCQNSFEVPMSNTEQETEESAEKKKQGTLFALYDSSERRQIGMIVVSDSPQRALLTFAHNLSVIHQEISSSRTQGGTNFKVRVNVLMIPSAFYGRLSEEEQTTLHFECMHRRCPPF</sequence>